<keyword evidence="3" id="KW-0963">Cytoplasm</keyword>
<evidence type="ECO:0000313" key="19">
    <source>
        <dbReference type="EMBL" id="RXM33997.1"/>
    </source>
</evidence>
<dbReference type="Pfam" id="PF03725">
    <property type="entry name" value="RNase_PH_C"/>
    <property type="match status" value="1"/>
</dbReference>
<keyword evidence="10" id="KW-0677">Repeat</keyword>
<dbReference type="SUPFAM" id="SSF55666">
    <property type="entry name" value="Ribonuclease PH domain 2-like"/>
    <property type="match status" value="2"/>
</dbReference>
<dbReference type="InterPro" id="IPR018097">
    <property type="entry name" value="EGF_Ca-bd_CS"/>
</dbReference>
<dbReference type="Pfam" id="PF12662">
    <property type="entry name" value="cEGF"/>
    <property type="match status" value="2"/>
</dbReference>
<dbReference type="InterPro" id="IPR036345">
    <property type="entry name" value="ExoRNase_PH_dom2_sf"/>
</dbReference>
<evidence type="ECO:0000256" key="16">
    <source>
        <dbReference type="PROSITE-ProRule" id="PRU00076"/>
    </source>
</evidence>
<dbReference type="PROSITE" id="PS01186">
    <property type="entry name" value="EGF_2"/>
    <property type="match status" value="2"/>
</dbReference>
<organism evidence="19 20">
    <name type="scientific">Acipenser ruthenus</name>
    <name type="common">Sterlet sturgeon</name>
    <dbReference type="NCBI Taxonomy" id="7906"/>
    <lineage>
        <taxon>Eukaryota</taxon>
        <taxon>Metazoa</taxon>
        <taxon>Chordata</taxon>
        <taxon>Craniata</taxon>
        <taxon>Vertebrata</taxon>
        <taxon>Euteleostomi</taxon>
        <taxon>Actinopterygii</taxon>
        <taxon>Chondrostei</taxon>
        <taxon>Acipenseriformes</taxon>
        <taxon>Acipenseridae</taxon>
        <taxon>Acipenser</taxon>
    </lineage>
</organism>
<dbReference type="InterPro" id="IPR055088">
    <property type="entry name" value="Fibulin_C"/>
</dbReference>
<evidence type="ECO:0000256" key="15">
    <source>
        <dbReference type="ARBA" id="ARBA00031451"/>
    </source>
</evidence>
<dbReference type="CDD" id="cd00054">
    <property type="entry name" value="EGF_CA"/>
    <property type="match status" value="3"/>
</dbReference>
<sequence>MSGKTKKYLAFLRSKIGRQDINECEVSNPCQHQCYNLLGSFMCQCDQGYELNRDRVTCQDIDECSFSSYMCQYQCVNEPGRYSCVCPDGYQLQGTRICQDINECETGTDNCREDEMCWNYYGGFRCYPRNPCHEPYIRTSENRCVCPSGNPVCRAVAHSIVYKYMSIPSDRSIPADVFQIQATNIYANTINTFRIKSGNEGGEFFLRASQGALCVGLCYNSGMHTMELKILEAKNIISATSAALAVSDIPWNGPIGAVRMGLVDGEFLVNPTRKEMSSSTLNLVVVGGPHSQVVMMEAAGENVLQQDFCHAVKLGVKHTQQIILAIQQLAKECSVSKRTPQKLFAAVAEIVEYAKQLASEKIYAVFTDSSHDKVFCTVTFDSLESNIKTDIITTAVRGSFLMFQFPPYATNEIGKMSGMNRRELGHGALAEKSLKPVIPKDFPFTIRVTSEVLESNGSSSMASACGGSLALMDAGVPISSAVAGVAIGLISKPNPENPSEIQDYKLLTDILGIEDYNGDMDFKMAGTNKGITALQADVKIPGLPLKIVMEAIQQATVAKKEILGIMNKAIAKPRLNRKENGPVVETVRVPISKRARFVGPGGYNLRKLQAETGVTISQVDEETFSIFAPTPSAMYEAQEFISEICKDDQEQQLEFGAVYTATITEIRDIGAMVKLYPNMSAVLLHNSQLDHKRVKYFGRDPTDGRMRLSRKVLQSPTATVVKTLSDKFSIAVGTSNSQASNAS</sequence>
<evidence type="ECO:0000256" key="13">
    <source>
        <dbReference type="ARBA" id="ARBA00023157"/>
    </source>
</evidence>
<dbReference type="EMBL" id="SCEB01214659">
    <property type="protein sequence ID" value="RXM33997.1"/>
    <property type="molecule type" value="Genomic_DNA"/>
</dbReference>
<dbReference type="InterPro" id="IPR001881">
    <property type="entry name" value="EGF-like_Ca-bd_dom"/>
</dbReference>
<evidence type="ECO:0000256" key="17">
    <source>
        <dbReference type="PROSITE-ProRule" id="PRU00117"/>
    </source>
</evidence>
<evidence type="ECO:0000256" key="5">
    <source>
        <dbReference type="ARBA" id="ARBA00022530"/>
    </source>
</evidence>
<evidence type="ECO:0000256" key="12">
    <source>
        <dbReference type="ARBA" id="ARBA00022884"/>
    </source>
</evidence>
<dbReference type="Pfam" id="PF22914">
    <property type="entry name" value="Fibulin_C"/>
    <property type="match status" value="1"/>
</dbReference>
<dbReference type="SMART" id="SM00322">
    <property type="entry name" value="KH"/>
    <property type="match status" value="1"/>
</dbReference>
<keyword evidence="8" id="KW-0548">Nucleotidyltransferase</keyword>
<accession>A0A444UFN5</accession>
<dbReference type="PROSITE" id="PS00010">
    <property type="entry name" value="ASX_HYDROXYL"/>
    <property type="match status" value="2"/>
</dbReference>
<dbReference type="InterPro" id="IPR000152">
    <property type="entry name" value="EGF-type_Asp/Asn_hydroxyl_site"/>
</dbReference>
<comment type="similarity">
    <text evidence="2">Belongs to the fibulin family.</text>
</comment>
<evidence type="ECO:0000256" key="9">
    <source>
        <dbReference type="ARBA" id="ARBA00022729"/>
    </source>
</evidence>
<keyword evidence="6 16" id="KW-0245">EGF-like domain</keyword>
<keyword evidence="12 17" id="KW-0694">RNA-binding</keyword>
<dbReference type="InterPro" id="IPR015847">
    <property type="entry name" value="ExoRNase_PH_dom2"/>
</dbReference>
<dbReference type="InterPro" id="IPR000742">
    <property type="entry name" value="EGF"/>
</dbReference>
<evidence type="ECO:0000256" key="8">
    <source>
        <dbReference type="ARBA" id="ARBA00022695"/>
    </source>
</evidence>
<reference evidence="19 20" key="1">
    <citation type="submission" date="2019-01" db="EMBL/GenBank/DDBJ databases">
        <title>Draft Genome and Complete Hox-Cluster Characterization of the Sterlet Sturgeon (Acipenser ruthenus).</title>
        <authorList>
            <person name="Wei Q."/>
        </authorList>
    </citation>
    <scope>NUCLEOTIDE SEQUENCE [LARGE SCALE GENOMIC DNA]</scope>
    <source>
        <strain evidence="19">WHYD16114868_AA</strain>
        <tissue evidence="19">Blood</tissue>
    </source>
</reference>
<dbReference type="Proteomes" id="UP000289886">
    <property type="component" value="Unassembled WGS sequence"/>
</dbReference>
<dbReference type="AlphaFoldDB" id="A0A444UFN5"/>
<keyword evidence="5" id="KW-0272">Extracellular matrix</keyword>
<evidence type="ECO:0000313" key="20">
    <source>
        <dbReference type="Proteomes" id="UP000289886"/>
    </source>
</evidence>
<dbReference type="SUPFAM" id="SSF54791">
    <property type="entry name" value="Eukaryotic type KH-domain (KH-domain type I)"/>
    <property type="match status" value="1"/>
</dbReference>
<dbReference type="CDD" id="cd09033">
    <property type="entry name" value="KH-I_PNPT1"/>
    <property type="match status" value="1"/>
</dbReference>
<keyword evidence="7 19" id="KW-0808">Transferase</keyword>
<dbReference type="SUPFAM" id="SSF54211">
    <property type="entry name" value="Ribosomal protein S5 domain 2-like"/>
    <property type="match status" value="1"/>
</dbReference>
<keyword evidence="14" id="KW-0325">Glycoprotein</keyword>
<dbReference type="GO" id="GO:0031012">
    <property type="term" value="C:extracellular matrix"/>
    <property type="evidence" value="ECO:0007669"/>
    <property type="project" value="UniProtKB-ARBA"/>
</dbReference>
<evidence type="ECO:0000256" key="7">
    <source>
        <dbReference type="ARBA" id="ARBA00022679"/>
    </source>
</evidence>
<comment type="caution">
    <text evidence="19">The sequence shown here is derived from an EMBL/GenBank/DDBJ whole genome shotgun (WGS) entry which is preliminary data.</text>
</comment>
<dbReference type="InterPro" id="IPR004088">
    <property type="entry name" value="KH_dom_type_1"/>
</dbReference>
<evidence type="ECO:0000256" key="1">
    <source>
        <dbReference type="ARBA" id="ARBA00004498"/>
    </source>
</evidence>
<dbReference type="GO" id="GO:0000175">
    <property type="term" value="F:3'-5'-RNA exonuclease activity"/>
    <property type="evidence" value="ECO:0007669"/>
    <property type="project" value="TreeGrafter"/>
</dbReference>
<evidence type="ECO:0000256" key="3">
    <source>
        <dbReference type="ARBA" id="ARBA00022490"/>
    </source>
</evidence>
<evidence type="ECO:0000256" key="6">
    <source>
        <dbReference type="ARBA" id="ARBA00022536"/>
    </source>
</evidence>
<dbReference type="InterPro" id="IPR026823">
    <property type="entry name" value="cEGF"/>
</dbReference>
<dbReference type="InterPro" id="IPR027408">
    <property type="entry name" value="PNPase/RNase_PH_dom_sf"/>
</dbReference>
<dbReference type="Gene3D" id="3.30.230.70">
    <property type="entry name" value="GHMP Kinase, N-terminal domain"/>
    <property type="match status" value="2"/>
</dbReference>
<proteinExistence type="inferred from homology"/>
<evidence type="ECO:0000256" key="4">
    <source>
        <dbReference type="ARBA" id="ARBA00022525"/>
    </source>
</evidence>
<comment type="subcellular location">
    <subcellularLocation>
        <location evidence="1">Secreted</location>
        <location evidence="1">Extracellular space</location>
        <location evidence="1">Extracellular matrix</location>
    </subcellularLocation>
</comment>
<dbReference type="Gene3D" id="3.30.1370.10">
    <property type="entry name" value="K Homology domain, type 1"/>
    <property type="match status" value="1"/>
</dbReference>
<evidence type="ECO:0000256" key="14">
    <source>
        <dbReference type="ARBA" id="ARBA00023180"/>
    </source>
</evidence>
<evidence type="ECO:0000259" key="18">
    <source>
        <dbReference type="PROSITE" id="PS50026"/>
    </source>
</evidence>
<dbReference type="FunFam" id="3.30.1370.10:FF:000044">
    <property type="entry name" value="Polyribonucleotide nucleotidyltransferase 1, mitochondrial"/>
    <property type="match status" value="1"/>
</dbReference>
<keyword evidence="11" id="KW-0106">Calcium</keyword>
<dbReference type="PROSITE" id="PS50026">
    <property type="entry name" value="EGF_3"/>
    <property type="match status" value="2"/>
</dbReference>
<evidence type="ECO:0000256" key="2">
    <source>
        <dbReference type="ARBA" id="ARBA00006127"/>
    </source>
</evidence>
<dbReference type="GO" id="GO:0003723">
    <property type="term" value="F:RNA binding"/>
    <property type="evidence" value="ECO:0007669"/>
    <property type="project" value="UniProtKB-UniRule"/>
</dbReference>
<dbReference type="GO" id="GO:0000958">
    <property type="term" value="P:mitochondrial mRNA catabolic process"/>
    <property type="evidence" value="ECO:0007669"/>
    <property type="project" value="TreeGrafter"/>
</dbReference>
<dbReference type="GO" id="GO:0000965">
    <property type="term" value="P:mitochondrial RNA 3'-end processing"/>
    <property type="evidence" value="ECO:0007669"/>
    <property type="project" value="TreeGrafter"/>
</dbReference>
<feature type="disulfide bond" evidence="16">
    <location>
        <begin position="24"/>
        <end position="34"/>
    </location>
</feature>
<dbReference type="FunFam" id="2.10.25.10:FF:000014">
    <property type="entry name" value="Latent-transforming growth factor beta-binding protein 3"/>
    <property type="match status" value="1"/>
</dbReference>
<gene>
    <name evidence="19" type="ORF">EOD39_5055</name>
</gene>
<name>A0A444UFN5_ACIRT</name>
<feature type="domain" description="EGF-like" evidence="18">
    <location>
        <begin position="20"/>
        <end position="59"/>
    </location>
</feature>
<dbReference type="InterPro" id="IPR004087">
    <property type="entry name" value="KH_dom"/>
</dbReference>
<dbReference type="PANTHER" id="PTHR11252:SF0">
    <property type="entry name" value="POLYRIBONUCLEOTIDE NUCLEOTIDYLTRANSFERASE 1, MITOCHONDRIAL"/>
    <property type="match status" value="1"/>
</dbReference>
<keyword evidence="13 16" id="KW-1015">Disulfide bond</keyword>
<dbReference type="SMART" id="SM00179">
    <property type="entry name" value="EGF_CA"/>
    <property type="match status" value="3"/>
</dbReference>
<evidence type="ECO:0000256" key="10">
    <source>
        <dbReference type="ARBA" id="ARBA00022737"/>
    </source>
</evidence>
<dbReference type="InterPro" id="IPR012340">
    <property type="entry name" value="NA-bd_OB-fold"/>
</dbReference>
<dbReference type="SUPFAM" id="SSF50249">
    <property type="entry name" value="Nucleic acid-binding proteins"/>
    <property type="match status" value="1"/>
</dbReference>
<dbReference type="CDD" id="cd11364">
    <property type="entry name" value="RNase_PH_PNPase_2"/>
    <property type="match status" value="1"/>
</dbReference>
<dbReference type="SUPFAM" id="SSF57184">
    <property type="entry name" value="Growth factor receptor domain"/>
    <property type="match status" value="1"/>
</dbReference>
<dbReference type="InterPro" id="IPR036612">
    <property type="entry name" value="KH_dom_type_1_sf"/>
</dbReference>
<keyword evidence="4" id="KW-0964">Secreted</keyword>
<dbReference type="PROSITE" id="PS50084">
    <property type="entry name" value="KH_TYPE_1"/>
    <property type="match status" value="1"/>
</dbReference>
<dbReference type="Pfam" id="PF00013">
    <property type="entry name" value="KH_1"/>
    <property type="match status" value="1"/>
</dbReference>
<dbReference type="FunFam" id="2.10.25.10:FF:000201">
    <property type="entry name" value="EGF-containing fibulin-like extracellular matrix protein 2"/>
    <property type="match status" value="1"/>
</dbReference>
<dbReference type="PROSITE" id="PS01187">
    <property type="entry name" value="EGF_CA"/>
    <property type="match status" value="1"/>
</dbReference>
<dbReference type="InterPro" id="IPR001247">
    <property type="entry name" value="ExoRNase_PH_dom1"/>
</dbReference>
<dbReference type="FunFam" id="3.30.230.70:FF:000006">
    <property type="entry name" value="polyribonucleotide nucleotidyltransferase 1, mitochondrial"/>
    <property type="match status" value="1"/>
</dbReference>
<dbReference type="Pfam" id="PF01138">
    <property type="entry name" value="RNase_PH"/>
    <property type="match status" value="1"/>
</dbReference>
<dbReference type="GO" id="GO:0005739">
    <property type="term" value="C:mitochondrion"/>
    <property type="evidence" value="ECO:0007669"/>
    <property type="project" value="TreeGrafter"/>
</dbReference>
<protein>
    <recommendedName>
        <fullName evidence="15">Polynucleotide phosphorylase 1</fullName>
    </recommendedName>
</protein>
<feature type="domain" description="EGF-like" evidence="18">
    <location>
        <begin position="60"/>
        <end position="99"/>
    </location>
</feature>
<keyword evidence="9" id="KW-0732">Signal</keyword>
<dbReference type="InterPro" id="IPR009030">
    <property type="entry name" value="Growth_fac_rcpt_cys_sf"/>
</dbReference>
<dbReference type="SMART" id="SM00181">
    <property type="entry name" value="EGF"/>
    <property type="match status" value="3"/>
</dbReference>
<dbReference type="Gene3D" id="2.40.50.140">
    <property type="entry name" value="Nucleic acid-binding proteins"/>
    <property type="match status" value="1"/>
</dbReference>
<evidence type="ECO:0000256" key="11">
    <source>
        <dbReference type="ARBA" id="ARBA00022837"/>
    </source>
</evidence>
<comment type="caution">
    <text evidence="16">Lacks conserved residue(s) required for the propagation of feature annotation.</text>
</comment>
<dbReference type="PANTHER" id="PTHR11252">
    <property type="entry name" value="POLYRIBONUCLEOTIDE NUCLEOTIDYLTRANSFERASE"/>
    <property type="match status" value="1"/>
</dbReference>
<dbReference type="InterPro" id="IPR012162">
    <property type="entry name" value="PNPase"/>
</dbReference>
<dbReference type="GO" id="GO:0005829">
    <property type="term" value="C:cytosol"/>
    <property type="evidence" value="ECO:0007669"/>
    <property type="project" value="TreeGrafter"/>
</dbReference>
<keyword evidence="20" id="KW-1185">Reference proteome</keyword>
<dbReference type="GO" id="GO:0004654">
    <property type="term" value="F:polyribonucleotide nucleotidyltransferase activity"/>
    <property type="evidence" value="ECO:0007669"/>
    <property type="project" value="InterPro"/>
</dbReference>
<dbReference type="GO" id="GO:0005509">
    <property type="term" value="F:calcium ion binding"/>
    <property type="evidence" value="ECO:0007669"/>
    <property type="project" value="InterPro"/>
</dbReference>
<dbReference type="Gene3D" id="2.10.25.10">
    <property type="entry name" value="Laminin"/>
    <property type="match status" value="2"/>
</dbReference>
<dbReference type="InterPro" id="IPR020568">
    <property type="entry name" value="Ribosomal_Su5_D2-typ_SF"/>
</dbReference>